<protein>
    <submittedName>
        <fullName evidence="1">Uncharacterized protein</fullName>
    </submittedName>
</protein>
<evidence type="ECO:0000313" key="1">
    <source>
        <dbReference type="EMBL" id="GBP89062.1"/>
    </source>
</evidence>
<reference evidence="1 2" key="1">
    <citation type="journal article" date="2019" name="Commun. Biol.">
        <title>The bagworm genome reveals a unique fibroin gene that provides high tensile strength.</title>
        <authorList>
            <person name="Kono N."/>
            <person name="Nakamura H."/>
            <person name="Ohtoshi R."/>
            <person name="Tomita M."/>
            <person name="Numata K."/>
            <person name="Arakawa K."/>
        </authorList>
    </citation>
    <scope>NUCLEOTIDE SEQUENCE [LARGE SCALE GENOMIC DNA]</scope>
</reference>
<sequence>MIPRADCTRLRIITPKPSVPHDDGIKIICSNVKTSQESQQISCGQSCPVHTYALEEERHVTQRRHSHVPSGHAHSASDLRYARRQYASIAKIVDGSLKLGCNRRKKNATKDCAEGFAWRFLNGEIQRRGPNRPSPVPFIIGRTARRADCVAARQSRNRGPHRATCTARVFSNAEPACELAG</sequence>
<accession>A0A4C1ZNZ9</accession>
<dbReference type="Proteomes" id="UP000299102">
    <property type="component" value="Unassembled WGS sequence"/>
</dbReference>
<gene>
    <name evidence="1" type="ORF">EVAR_61727_1</name>
</gene>
<name>A0A4C1ZNZ9_EUMVA</name>
<comment type="caution">
    <text evidence="1">The sequence shown here is derived from an EMBL/GenBank/DDBJ whole genome shotgun (WGS) entry which is preliminary data.</text>
</comment>
<keyword evidence="2" id="KW-1185">Reference proteome</keyword>
<proteinExistence type="predicted"/>
<organism evidence="1 2">
    <name type="scientific">Eumeta variegata</name>
    <name type="common">Bagworm moth</name>
    <name type="synonym">Eumeta japonica</name>
    <dbReference type="NCBI Taxonomy" id="151549"/>
    <lineage>
        <taxon>Eukaryota</taxon>
        <taxon>Metazoa</taxon>
        <taxon>Ecdysozoa</taxon>
        <taxon>Arthropoda</taxon>
        <taxon>Hexapoda</taxon>
        <taxon>Insecta</taxon>
        <taxon>Pterygota</taxon>
        <taxon>Neoptera</taxon>
        <taxon>Endopterygota</taxon>
        <taxon>Lepidoptera</taxon>
        <taxon>Glossata</taxon>
        <taxon>Ditrysia</taxon>
        <taxon>Tineoidea</taxon>
        <taxon>Psychidae</taxon>
        <taxon>Oiketicinae</taxon>
        <taxon>Eumeta</taxon>
    </lineage>
</organism>
<evidence type="ECO:0000313" key="2">
    <source>
        <dbReference type="Proteomes" id="UP000299102"/>
    </source>
</evidence>
<dbReference type="AlphaFoldDB" id="A0A4C1ZNZ9"/>
<dbReference type="EMBL" id="BGZK01001972">
    <property type="protein sequence ID" value="GBP89062.1"/>
    <property type="molecule type" value="Genomic_DNA"/>
</dbReference>